<dbReference type="InterPro" id="IPR036271">
    <property type="entry name" value="Tet_transcr_reg_TetR-rel_C_sf"/>
</dbReference>
<protein>
    <submittedName>
        <fullName evidence="6">Transcriptional regulator, TetR family</fullName>
    </submittedName>
</protein>
<dbReference type="Pfam" id="PF00440">
    <property type="entry name" value="TetR_N"/>
    <property type="match status" value="1"/>
</dbReference>
<accession>A0A1G4XFE4</accession>
<dbReference type="PROSITE" id="PS50977">
    <property type="entry name" value="HTH_TETR_2"/>
    <property type="match status" value="1"/>
</dbReference>
<dbReference type="SUPFAM" id="SSF46689">
    <property type="entry name" value="Homeodomain-like"/>
    <property type="match status" value="1"/>
</dbReference>
<name>A0A1G4XFE4_9ACTN</name>
<evidence type="ECO:0000256" key="2">
    <source>
        <dbReference type="ARBA" id="ARBA00023125"/>
    </source>
</evidence>
<dbReference type="Gene3D" id="1.10.357.10">
    <property type="entry name" value="Tetracycline Repressor, domain 2"/>
    <property type="match status" value="1"/>
</dbReference>
<sequence length="221" mass="24047">MSSVTQANGEGGRPLRRDAERNRGLILDAARQVFAAQGLDAGFDEIARVAGVGVGTVYRRFPERGDLVEALFEQEIDAVVARAEQAAADPDPWRGLADFLHWGTDAQAADRGLAQVLASAGRGHERVARERDRLRPAVQALVEHAQRAGVLRPDVGELDVGMVVALIGRVGGPERADLRHRFVTLLLDGLVVRRDTPTPLTPVQTSEDDLACVFEQPRPRR</sequence>
<dbReference type="RefSeq" id="WP_092799852.1">
    <property type="nucleotide sequence ID" value="NZ_FMUH01000001.1"/>
</dbReference>
<dbReference type="InterPro" id="IPR049445">
    <property type="entry name" value="TetR_SbtR-like_C"/>
</dbReference>
<dbReference type="PANTHER" id="PTHR30055">
    <property type="entry name" value="HTH-TYPE TRANSCRIPTIONAL REGULATOR RUTR"/>
    <property type="match status" value="1"/>
</dbReference>
<keyword evidence="3" id="KW-0804">Transcription</keyword>
<gene>
    <name evidence="6" type="ORF">SAMN03159343_0824</name>
</gene>
<evidence type="ECO:0000313" key="7">
    <source>
        <dbReference type="Proteomes" id="UP000198981"/>
    </source>
</evidence>
<dbReference type="PRINTS" id="PR00455">
    <property type="entry name" value="HTHTETR"/>
</dbReference>
<keyword evidence="2 4" id="KW-0238">DNA-binding</keyword>
<keyword evidence="7" id="KW-1185">Reference proteome</keyword>
<keyword evidence="1" id="KW-0805">Transcription regulation</keyword>
<dbReference type="SUPFAM" id="SSF48498">
    <property type="entry name" value="Tetracyclin repressor-like, C-terminal domain"/>
    <property type="match status" value="1"/>
</dbReference>
<dbReference type="InterPro" id="IPR001647">
    <property type="entry name" value="HTH_TetR"/>
</dbReference>
<dbReference type="InterPro" id="IPR009057">
    <property type="entry name" value="Homeodomain-like_sf"/>
</dbReference>
<dbReference type="Pfam" id="PF21597">
    <property type="entry name" value="TetR_C_43"/>
    <property type="match status" value="1"/>
</dbReference>
<dbReference type="Proteomes" id="UP000198981">
    <property type="component" value="Unassembled WGS sequence"/>
</dbReference>
<evidence type="ECO:0000259" key="5">
    <source>
        <dbReference type="PROSITE" id="PS50977"/>
    </source>
</evidence>
<proteinExistence type="predicted"/>
<organism evidence="6 7">
    <name type="scientific">Klenkia marina</name>
    <dbReference type="NCBI Taxonomy" id="1960309"/>
    <lineage>
        <taxon>Bacteria</taxon>
        <taxon>Bacillati</taxon>
        <taxon>Actinomycetota</taxon>
        <taxon>Actinomycetes</taxon>
        <taxon>Geodermatophilales</taxon>
        <taxon>Geodermatophilaceae</taxon>
        <taxon>Klenkia</taxon>
    </lineage>
</organism>
<reference evidence="7" key="1">
    <citation type="submission" date="2016-10" db="EMBL/GenBank/DDBJ databases">
        <authorList>
            <person name="Varghese N."/>
            <person name="Submissions S."/>
        </authorList>
    </citation>
    <scope>NUCLEOTIDE SEQUENCE [LARGE SCALE GENOMIC DNA]</scope>
    <source>
        <strain evidence="7">DSM 45722</strain>
    </source>
</reference>
<dbReference type="InterPro" id="IPR050109">
    <property type="entry name" value="HTH-type_TetR-like_transc_reg"/>
</dbReference>
<dbReference type="AlphaFoldDB" id="A0A1G4XFE4"/>
<dbReference type="GO" id="GO:0000976">
    <property type="term" value="F:transcription cis-regulatory region binding"/>
    <property type="evidence" value="ECO:0007669"/>
    <property type="project" value="TreeGrafter"/>
</dbReference>
<evidence type="ECO:0000256" key="1">
    <source>
        <dbReference type="ARBA" id="ARBA00023015"/>
    </source>
</evidence>
<evidence type="ECO:0000313" key="6">
    <source>
        <dbReference type="EMBL" id="SCX39891.1"/>
    </source>
</evidence>
<evidence type="ECO:0000256" key="3">
    <source>
        <dbReference type="ARBA" id="ARBA00023163"/>
    </source>
</evidence>
<dbReference type="GO" id="GO:0003700">
    <property type="term" value="F:DNA-binding transcription factor activity"/>
    <property type="evidence" value="ECO:0007669"/>
    <property type="project" value="TreeGrafter"/>
</dbReference>
<dbReference type="PANTHER" id="PTHR30055:SF234">
    <property type="entry name" value="HTH-TYPE TRANSCRIPTIONAL REGULATOR BETI"/>
    <property type="match status" value="1"/>
</dbReference>
<feature type="domain" description="HTH tetR-type" evidence="5">
    <location>
        <begin position="20"/>
        <end position="79"/>
    </location>
</feature>
<feature type="DNA-binding region" description="H-T-H motif" evidence="4">
    <location>
        <begin position="42"/>
        <end position="61"/>
    </location>
</feature>
<dbReference type="EMBL" id="FMUH01000001">
    <property type="protein sequence ID" value="SCX39891.1"/>
    <property type="molecule type" value="Genomic_DNA"/>
</dbReference>
<dbReference type="OrthoDB" id="5112469at2"/>
<evidence type="ECO:0000256" key="4">
    <source>
        <dbReference type="PROSITE-ProRule" id="PRU00335"/>
    </source>
</evidence>